<dbReference type="SMART" id="SM00827">
    <property type="entry name" value="PKS_AT"/>
    <property type="match status" value="1"/>
</dbReference>
<dbReference type="InterPro" id="IPR014031">
    <property type="entry name" value="Ketoacyl_synth_C"/>
</dbReference>
<evidence type="ECO:0000259" key="7">
    <source>
        <dbReference type="PROSITE" id="PS52004"/>
    </source>
</evidence>
<organism evidence="8 9">
    <name type="scientific">Actinoallomurus acaciae</name>
    <dbReference type="NCBI Taxonomy" id="502577"/>
    <lineage>
        <taxon>Bacteria</taxon>
        <taxon>Bacillati</taxon>
        <taxon>Actinomycetota</taxon>
        <taxon>Actinomycetes</taxon>
        <taxon>Streptosporangiales</taxon>
        <taxon>Thermomonosporaceae</taxon>
        <taxon>Actinoallomurus</taxon>
    </lineage>
</organism>
<dbReference type="Pfam" id="PF16197">
    <property type="entry name" value="KAsynt_C_assoc"/>
    <property type="match status" value="1"/>
</dbReference>
<dbReference type="InterPro" id="IPR020841">
    <property type="entry name" value="PKS_Beta-ketoAc_synthase_dom"/>
</dbReference>
<dbReference type="InterPro" id="IPR013968">
    <property type="entry name" value="PKS_KR"/>
</dbReference>
<evidence type="ECO:0000256" key="4">
    <source>
        <dbReference type="ARBA" id="ARBA00023315"/>
    </source>
</evidence>
<dbReference type="SUPFAM" id="SSF52151">
    <property type="entry name" value="FabD/lysophospholipase-like"/>
    <property type="match status" value="1"/>
</dbReference>
<keyword evidence="9" id="KW-1185">Reference proteome</keyword>
<dbReference type="Gene3D" id="1.10.1200.10">
    <property type="entry name" value="ACP-like"/>
    <property type="match status" value="1"/>
</dbReference>
<dbReference type="EMBL" id="JBHLZP010000121">
    <property type="protein sequence ID" value="MFB9834094.1"/>
    <property type="molecule type" value="Genomic_DNA"/>
</dbReference>
<gene>
    <name evidence="8" type="ORF">ACFFNX_18065</name>
</gene>
<dbReference type="Pfam" id="PF18369">
    <property type="entry name" value="PKS_DE"/>
    <property type="match status" value="1"/>
</dbReference>
<dbReference type="CDD" id="cd00833">
    <property type="entry name" value="PKS"/>
    <property type="match status" value="1"/>
</dbReference>
<feature type="region of interest" description="Disordered" evidence="5">
    <location>
        <begin position="1"/>
        <end position="25"/>
    </location>
</feature>
<dbReference type="PROSITE" id="PS52004">
    <property type="entry name" value="KS3_2"/>
    <property type="match status" value="1"/>
</dbReference>
<dbReference type="SMART" id="SM00822">
    <property type="entry name" value="PKS_KR"/>
    <property type="match status" value="1"/>
</dbReference>
<dbReference type="Gene3D" id="3.30.70.3290">
    <property type="match status" value="1"/>
</dbReference>
<feature type="domain" description="Ketosynthase family 3 (KS3)" evidence="7">
    <location>
        <begin position="1"/>
        <end position="166"/>
    </location>
</feature>
<dbReference type="SMART" id="SM00823">
    <property type="entry name" value="PKS_PP"/>
    <property type="match status" value="1"/>
</dbReference>
<dbReference type="InterPro" id="IPR036291">
    <property type="entry name" value="NAD(P)-bd_dom_sf"/>
</dbReference>
<keyword evidence="2" id="KW-0597">Phosphoprotein</keyword>
<evidence type="ECO:0000259" key="6">
    <source>
        <dbReference type="PROSITE" id="PS50075"/>
    </source>
</evidence>
<dbReference type="InterPro" id="IPR016036">
    <property type="entry name" value="Malonyl_transacylase_ACP-bd"/>
</dbReference>
<dbReference type="Proteomes" id="UP001589627">
    <property type="component" value="Unassembled WGS sequence"/>
</dbReference>
<dbReference type="Pfam" id="PF02801">
    <property type="entry name" value="Ketoacyl-synt_C"/>
    <property type="match status" value="1"/>
</dbReference>
<evidence type="ECO:0000256" key="1">
    <source>
        <dbReference type="ARBA" id="ARBA00022450"/>
    </source>
</evidence>
<dbReference type="InterPro" id="IPR032821">
    <property type="entry name" value="PKS_assoc"/>
</dbReference>
<dbReference type="PROSITE" id="PS50075">
    <property type="entry name" value="CARRIER"/>
    <property type="match status" value="1"/>
</dbReference>
<dbReference type="InterPro" id="IPR050091">
    <property type="entry name" value="PKS_NRPS_Biosynth_Enz"/>
</dbReference>
<dbReference type="SMART" id="SM01294">
    <property type="entry name" value="PKS_PP_betabranch"/>
    <property type="match status" value="1"/>
</dbReference>
<dbReference type="PANTHER" id="PTHR43775:SF51">
    <property type="entry name" value="INACTIVE PHENOLPHTHIOCEROL SYNTHESIS POLYKETIDE SYNTHASE TYPE I PKS1-RELATED"/>
    <property type="match status" value="1"/>
</dbReference>
<dbReference type="InterPro" id="IPR009081">
    <property type="entry name" value="PP-bd_ACP"/>
</dbReference>
<dbReference type="InterPro" id="IPR036736">
    <property type="entry name" value="ACP-like_sf"/>
</dbReference>
<dbReference type="InterPro" id="IPR006162">
    <property type="entry name" value="Ppantetheine_attach_site"/>
</dbReference>
<dbReference type="SMART" id="SM00825">
    <property type="entry name" value="PKS_KS"/>
    <property type="match status" value="1"/>
</dbReference>
<dbReference type="InterPro" id="IPR020806">
    <property type="entry name" value="PKS_PP-bd"/>
</dbReference>
<dbReference type="SUPFAM" id="SSF47336">
    <property type="entry name" value="ACP-like"/>
    <property type="match status" value="1"/>
</dbReference>
<dbReference type="Gene3D" id="3.40.47.10">
    <property type="match status" value="1"/>
</dbReference>
<sequence length="1230" mass="131099">MAVIRGSAVNQDGASSGLTAPSGPSQERVIRAALANAGLRPEEIDAVEAHGTGTALGDPIEAQALITTYGQQRRHQPLWIGSVKSNIAHTASAAGIAGLIKMIMAMRHGILPKTLHADEPSPHIDWNAGISLLTSAMPWPQDTRPRRAGVSSFGISGTNAHLILEHTPAPTPSIAASPGPTPWILSARNPAALDQQITQIRDYADTHPHISPERIGAALATRPLLPHRAVITPDPDGPDLRGTARSGQVVFVFPGQGWQWSGMGLELMDRFPAFDRRMRECDEVLRPIAGWSVIEALRADLSERADLVQPVMFAVMVSLAEAWRSLGVEPAAVVGHSQGEIAAACVAGALSLEDAARVSVLRGRLLRDLAGSGGMVSVGMSRVDVEALLDKRLTVAAVNSPGSVVVSGDNDALRELTEKCAAAGVRAKRVLVDYASHSPSMDVLEERIVGDLSGIEPGSARAGFCSSVTGEMTDPAALGPEYWYRNLREPVEFETAVRTLMSRGYGTFIEVGAHPVLTVPLEEIFETTPDAHCTAVGTLRRGRRDAGQLLDSAAQAWTHGVPVDWRPWFSGAVTEGIDLPSYPFQRRRFWVDRVIRDTAGPQDRFWDAVNRQDADGLAALLEAEGAAKETVTAVLPMLSAWSRRRGRAALIDSLCYRVVWTDVPWQPKAVDGTWLVVVPEIEHPWISGCVEALSEHGADVRTVTIDQVGSQADGRLGGVLSLLALDESASARQPLVTKGAADTLRLIRALDEAAVDTRIWFVTCGAVTAGEALAAPLQAQILGLSHTLAAEAPERWGGQIDLPPDPPGERSRAMLCAALGADETQLAVRAGGLSARRLVRAPLKDTPRSRSWRPTGTILVTGGTGALGAHVARWLARQGARDLILLSRRGPSAPGAGELRAELTDLGAEVTVLAGDAADREAMTDVFDRYDPSAVFHTAGVVDSAPLRSLTLEQVDAVLRPKLAAARTLHEVSKDRDLSAFVLFSSIASILPNTTDGNYAAANACLDALAEVRRAQGLPATSVNWGAWSGGGMADDTLAAWLREAGMSLLPPDLATSALGHILDRDETQAVVLDVDWEKFAAFTGSRPLPLIGDLPEFRAPAGPQAPGGEAAVPVAVQWSERELLRLVCATAAAVAGYDPEAIEADRPLREIGFDSLTGVELRNRLNKATGLRLPATLVFNHPTPQEIARHLLGRLNGDDDGRETPAEPPALDELTSDEKIFEFIDRELG</sequence>
<keyword evidence="3" id="KW-0808">Transferase</keyword>
<protein>
    <submittedName>
        <fullName evidence="8">SDR family NAD(P)-dependent oxidoreductase</fullName>
    </submittedName>
</protein>
<dbReference type="InterPro" id="IPR016039">
    <property type="entry name" value="Thiolase-like"/>
</dbReference>
<evidence type="ECO:0000313" key="9">
    <source>
        <dbReference type="Proteomes" id="UP001589627"/>
    </source>
</evidence>
<dbReference type="CDD" id="cd08952">
    <property type="entry name" value="KR_1_SDR_x"/>
    <property type="match status" value="1"/>
</dbReference>
<feature type="domain" description="Carrier" evidence="6">
    <location>
        <begin position="1119"/>
        <end position="1196"/>
    </location>
</feature>
<dbReference type="Pfam" id="PF00550">
    <property type="entry name" value="PP-binding"/>
    <property type="match status" value="1"/>
</dbReference>
<dbReference type="RefSeq" id="WP_378203021.1">
    <property type="nucleotide sequence ID" value="NZ_JBHLZP010000121.1"/>
</dbReference>
<dbReference type="Pfam" id="PF00698">
    <property type="entry name" value="Acyl_transf_1"/>
    <property type="match status" value="1"/>
</dbReference>
<dbReference type="InterPro" id="IPR057326">
    <property type="entry name" value="KR_dom"/>
</dbReference>
<feature type="compositionally biased region" description="Polar residues" evidence="5">
    <location>
        <begin position="8"/>
        <end position="25"/>
    </location>
</feature>
<dbReference type="InterPro" id="IPR016035">
    <property type="entry name" value="Acyl_Trfase/lysoPLipase"/>
</dbReference>
<evidence type="ECO:0000256" key="5">
    <source>
        <dbReference type="SAM" id="MobiDB-lite"/>
    </source>
</evidence>
<dbReference type="SUPFAM" id="SSF55048">
    <property type="entry name" value="Probable ACP-binding domain of malonyl-CoA ACP transacylase"/>
    <property type="match status" value="1"/>
</dbReference>
<proteinExistence type="predicted"/>
<keyword evidence="4" id="KW-0012">Acyltransferase</keyword>
<keyword evidence="1" id="KW-0596">Phosphopantetheine</keyword>
<accession>A0ABV5YJ21</accession>
<comment type="caution">
    <text evidence="8">The sequence shown here is derived from an EMBL/GenBank/DDBJ whole genome shotgun (WGS) entry which is preliminary data.</text>
</comment>
<dbReference type="InterPro" id="IPR041618">
    <property type="entry name" value="PKS_DE"/>
</dbReference>
<name>A0ABV5YJ21_9ACTN</name>
<evidence type="ECO:0000256" key="2">
    <source>
        <dbReference type="ARBA" id="ARBA00022553"/>
    </source>
</evidence>
<dbReference type="PANTHER" id="PTHR43775">
    <property type="entry name" value="FATTY ACID SYNTHASE"/>
    <property type="match status" value="1"/>
</dbReference>
<evidence type="ECO:0000256" key="3">
    <source>
        <dbReference type="ARBA" id="ARBA00022679"/>
    </source>
</evidence>
<dbReference type="Gene3D" id="3.40.366.10">
    <property type="entry name" value="Malonyl-Coenzyme A Acyl Carrier Protein, domain 2"/>
    <property type="match status" value="1"/>
</dbReference>
<dbReference type="Gene3D" id="3.40.50.720">
    <property type="entry name" value="NAD(P)-binding Rossmann-like Domain"/>
    <property type="match status" value="1"/>
</dbReference>
<evidence type="ECO:0000313" key="8">
    <source>
        <dbReference type="EMBL" id="MFB9834094.1"/>
    </source>
</evidence>
<dbReference type="Pfam" id="PF08659">
    <property type="entry name" value="KR"/>
    <property type="match status" value="1"/>
</dbReference>
<dbReference type="SUPFAM" id="SSF51735">
    <property type="entry name" value="NAD(P)-binding Rossmann-fold domains"/>
    <property type="match status" value="2"/>
</dbReference>
<dbReference type="PROSITE" id="PS00012">
    <property type="entry name" value="PHOSPHOPANTETHEINE"/>
    <property type="match status" value="1"/>
</dbReference>
<dbReference type="InterPro" id="IPR001227">
    <property type="entry name" value="Ac_transferase_dom_sf"/>
</dbReference>
<dbReference type="InterPro" id="IPR014043">
    <property type="entry name" value="Acyl_transferase_dom"/>
</dbReference>
<reference evidence="8 9" key="1">
    <citation type="submission" date="2024-09" db="EMBL/GenBank/DDBJ databases">
        <authorList>
            <person name="Sun Q."/>
            <person name="Mori K."/>
        </authorList>
    </citation>
    <scope>NUCLEOTIDE SEQUENCE [LARGE SCALE GENOMIC DNA]</scope>
    <source>
        <strain evidence="8 9">TBRC 0563</strain>
    </source>
</reference>
<dbReference type="SUPFAM" id="SSF53901">
    <property type="entry name" value="Thiolase-like"/>
    <property type="match status" value="1"/>
</dbReference>